<keyword evidence="2" id="KW-0472">Membrane</keyword>
<reference evidence="5 6" key="1">
    <citation type="submission" date="2020-08" db="EMBL/GenBank/DDBJ databases">
        <title>Genome sequence of Sphingomonas daechungensis KACC 18115T.</title>
        <authorList>
            <person name="Hyun D.-W."/>
            <person name="Bae J.-W."/>
        </authorList>
    </citation>
    <scope>NUCLEOTIDE SEQUENCE [LARGE SCALE GENOMIC DNA]</scope>
    <source>
        <strain evidence="5 6">KACC 18115</strain>
        <plasmid evidence="5 6">p_unnamed1</plasmid>
    </source>
</reference>
<dbReference type="SUPFAM" id="SSF56935">
    <property type="entry name" value="Porins"/>
    <property type="match status" value="1"/>
</dbReference>
<evidence type="ECO:0000313" key="5">
    <source>
        <dbReference type="EMBL" id="QNP44614.1"/>
    </source>
</evidence>
<accession>A0ABX6T489</accession>
<geneLocation type="plasmid" evidence="5 6">
    <name>p_unnamed1</name>
</geneLocation>
<sequence length="599" mass="65665">MNSAIGVRVFADYGIYDSSQTQDFVKFSAGFRGDLPFLPTWRYDFYANKSWADGTYSYEQILADRLAQSLNVRLVNADGSTIVVPPTAPVGFVPTIANTPGARFVCVDTTGSCVAAPAISNAIIGGQARTAAAAWFDYITDDVVGHTAFRETTFNATFDGPLFRLPGGNAQAVVGFEYRKSSINDVPSSDAQRNNLYNFTSAPITKGSDSVWEAFTELEFPVLRNVPFAEELTFNASGRFTHYDSYGSDTTYKIGGIWSPVRWLSFRGSYGTSYRAPALYEQFLGSTTGFLSAQSTDPCTSLFNVTNQTIVANCLADGLPNNFINNGSTTVLQRGGADSGLEAETSKNLTFGTVIQPTFGPAFGNLSLAIDYFRIEVNNGVSQLGAGNLARGCYDGTRPEYCQFVTRDPYTGSGTGQLTIVQSYINVATDMVKGIDFTLRYDRELGPGKLDLGINAVRIIDRVNQNDPAFAATHFEGSIGNPKWSGTGHVGYDWGPWYARWGVDYIGHTNDDFLVDPADFPTNVYDFSVKDYWLHTAALRYEPNNRYSLTAGVRNVFDKKPPKITAEDPFVNTIANIPLQSGWDFRGRTFFINAQAKIF</sequence>
<dbReference type="InterPro" id="IPR000531">
    <property type="entry name" value="Beta-barrel_TonB"/>
</dbReference>
<comment type="subcellular location">
    <subcellularLocation>
        <location evidence="1">Cell outer membrane</location>
    </subcellularLocation>
</comment>
<organism evidence="5 6">
    <name type="scientific">Sphingomonas daechungensis</name>
    <dbReference type="NCBI Taxonomy" id="1176646"/>
    <lineage>
        <taxon>Bacteria</taxon>
        <taxon>Pseudomonadati</taxon>
        <taxon>Pseudomonadota</taxon>
        <taxon>Alphaproteobacteria</taxon>
        <taxon>Sphingomonadales</taxon>
        <taxon>Sphingomonadaceae</taxon>
        <taxon>Sphingomonas</taxon>
    </lineage>
</organism>
<dbReference type="Gene3D" id="2.40.170.20">
    <property type="entry name" value="TonB-dependent receptor, beta-barrel domain"/>
    <property type="match status" value="1"/>
</dbReference>
<keyword evidence="3" id="KW-0998">Cell outer membrane</keyword>
<dbReference type="PANTHER" id="PTHR47234:SF1">
    <property type="entry name" value="TONB-DEPENDENT RECEPTOR"/>
    <property type="match status" value="1"/>
</dbReference>
<evidence type="ECO:0000256" key="3">
    <source>
        <dbReference type="ARBA" id="ARBA00023237"/>
    </source>
</evidence>
<evidence type="ECO:0000259" key="4">
    <source>
        <dbReference type="Pfam" id="PF00593"/>
    </source>
</evidence>
<protein>
    <submittedName>
        <fullName evidence="5">TonB-dependent receptor</fullName>
    </submittedName>
</protein>
<dbReference type="PANTHER" id="PTHR47234">
    <property type="match status" value="1"/>
</dbReference>
<evidence type="ECO:0000313" key="6">
    <source>
        <dbReference type="Proteomes" id="UP000516134"/>
    </source>
</evidence>
<evidence type="ECO:0000256" key="1">
    <source>
        <dbReference type="ARBA" id="ARBA00004442"/>
    </source>
</evidence>
<gene>
    <name evidence="5" type="ORF">H9L15_16165</name>
</gene>
<evidence type="ECO:0000256" key="2">
    <source>
        <dbReference type="ARBA" id="ARBA00023136"/>
    </source>
</evidence>
<proteinExistence type="predicted"/>
<dbReference type="Pfam" id="PF00593">
    <property type="entry name" value="TonB_dep_Rec_b-barrel"/>
    <property type="match status" value="1"/>
</dbReference>
<keyword evidence="5" id="KW-0614">Plasmid</keyword>
<dbReference type="RefSeq" id="WP_187716032.1">
    <property type="nucleotide sequence ID" value="NZ_CP060781.1"/>
</dbReference>
<dbReference type="InterPro" id="IPR036942">
    <property type="entry name" value="Beta-barrel_TonB_sf"/>
</dbReference>
<keyword evidence="5" id="KW-0675">Receptor</keyword>
<name>A0ABX6T489_9SPHN</name>
<dbReference type="EMBL" id="CP060781">
    <property type="protein sequence ID" value="QNP44614.1"/>
    <property type="molecule type" value="Genomic_DNA"/>
</dbReference>
<keyword evidence="6" id="KW-1185">Reference proteome</keyword>
<dbReference type="Proteomes" id="UP000516134">
    <property type="component" value="Plasmid p_unnamed1"/>
</dbReference>
<feature type="domain" description="TonB-dependent receptor-like beta-barrel" evidence="4">
    <location>
        <begin position="30"/>
        <end position="556"/>
    </location>
</feature>